<feature type="domain" description="Translation elongation factor EFTu-like" evidence="3">
    <location>
        <begin position="72"/>
        <end position="120"/>
    </location>
</feature>
<feature type="non-terminal residue" evidence="4">
    <location>
        <position position="120"/>
    </location>
</feature>
<accession>X1E9S6</accession>
<sequence>LLSNIGFKVKDIPFVPTSGMGMENLAKTSDKMDWYKGPNLIEAIDQFVIPPKPTDKPLRLPIQDSYSIKGTGVVPVGRVESGVLNVGDKIIIMPTGFQGEIRSIEMHHESIPKAEPGDNI</sequence>
<dbReference type="AlphaFoldDB" id="X1E9S6"/>
<dbReference type="SUPFAM" id="SSF52540">
    <property type="entry name" value="P-loop containing nucleoside triphosphate hydrolases"/>
    <property type="match status" value="1"/>
</dbReference>
<name>X1E9S6_9ZZZZ</name>
<feature type="non-terminal residue" evidence="4">
    <location>
        <position position="1"/>
    </location>
</feature>
<keyword evidence="2" id="KW-0342">GTP-binding</keyword>
<dbReference type="GO" id="GO:0005525">
    <property type="term" value="F:GTP binding"/>
    <property type="evidence" value="ECO:0007669"/>
    <property type="project" value="UniProtKB-KW"/>
</dbReference>
<evidence type="ECO:0000313" key="4">
    <source>
        <dbReference type="EMBL" id="GAH13909.1"/>
    </source>
</evidence>
<gene>
    <name evidence="4" type="ORF">S01H4_64813</name>
</gene>
<dbReference type="InterPro" id="IPR004161">
    <property type="entry name" value="EFTu-like_2"/>
</dbReference>
<dbReference type="Gene3D" id="3.40.50.300">
    <property type="entry name" value="P-loop containing nucleotide triphosphate hydrolases"/>
    <property type="match status" value="1"/>
</dbReference>
<protein>
    <recommendedName>
        <fullName evidence="3">Translation elongation factor EFTu-like domain-containing protein</fullName>
    </recommendedName>
</protein>
<evidence type="ECO:0000256" key="2">
    <source>
        <dbReference type="ARBA" id="ARBA00023134"/>
    </source>
</evidence>
<dbReference type="InterPro" id="IPR027417">
    <property type="entry name" value="P-loop_NTPase"/>
</dbReference>
<dbReference type="PANTHER" id="PTHR23115">
    <property type="entry name" value="TRANSLATION FACTOR"/>
    <property type="match status" value="1"/>
</dbReference>
<dbReference type="Pfam" id="PF03144">
    <property type="entry name" value="GTP_EFTU_D2"/>
    <property type="match status" value="1"/>
</dbReference>
<proteinExistence type="predicted"/>
<dbReference type="InterPro" id="IPR050100">
    <property type="entry name" value="TRAFAC_GTPase_members"/>
</dbReference>
<comment type="caution">
    <text evidence="4">The sequence shown here is derived from an EMBL/GenBank/DDBJ whole genome shotgun (WGS) entry which is preliminary data.</text>
</comment>
<reference evidence="4" key="1">
    <citation type="journal article" date="2014" name="Front. Microbiol.">
        <title>High frequency of phylogenetically diverse reductive dehalogenase-homologous genes in deep subseafloor sedimentary metagenomes.</title>
        <authorList>
            <person name="Kawai M."/>
            <person name="Futagami T."/>
            <person name="Toyoda A."/>
            <person name="Takaki Y."/>
            <person name="Nishi S."/>
            <person name="Hori S."/>
            <person name="Arai W."/>
            <person name="Tsubouchi T."/>
            <person name="Morono Y."/>
            <person name="Uchiyama I."/>
            <person name="Ito T."/>
            <person name="Fujiyama A."/>
            <person name="Inagaki F."/>
            <person name="Takami H."/>
        </authorList>
    </citation>
    <scope>NUCLEOTIDE SEQUENCE</scope>
    <source>
        <strain evidence="4">Expedition CK06-06</strain>
    </source>
</reference>
<dbReference type="EMBL" id="BART01039435">
    <property type="protein sequence ID" value="GAH13909.1"/>
    <property type="molecule type" value="Genomic_DNA"/>
</dbReference>
<organism evidence="4">
    <name type="scientific">marine sediment metagenome</name>
    <dbReference type="NCBI Taxonomy" id="412755"/>
    <lineage>
        <taxon>unclassified sequences</taxon>
        <taxon>metagenomes</taxon>
        <taxon>ecological metagenomes</taxon>
    </lineage>
</organism>
<evidence type="ECO:0000256" key="1">
    <source>
        <dbReference type="ARBA" id="ARBA00022741"/>
    </source>
</evidence>
<evidence type="ECO:0000259" key="3">
    <source>
        <dbReference type="Pfam" id="PF03144"/>
    </source>
</evidence>
<dbReference type="Gene3D" id="2.40.30.10">
    <property type="entry name" value="Translation factors"/>
    <property type="match status" value="1"/>
</dbReference>
<dbReference type="InterPro" id="IPR009000">
    <property type="entry name" value="Transl_B-barrel_sf"/>
</dbReference>
<dbReference type="SUPFAM" id="SSF50447">
    <property type="entry name" value="Translation proteins"/>
    <property type="match status" value="1"/>
</dbReference>
<keyword evidence="1" id="KW-0547">Nucleotide-binding</keyword>